<keyword evidence="3" id="KW-1185">Reference proteome</keyword>
<protein>
    <recommendedName>
        <fullName evidence="1">RES domain-containing protein</fullName>
    </recommendedName>
</protein>
<dbReference type="Pfam" id="PF08808">
    <property type="entry name" value="RES"/>
    <property type="match status" value="1"/>
</dbReference>
<dbReference type="RefSeq" id="WP_077130040.1">
    <property type="nucleotide sequence ID" value="NZ_CP014263.1"/>
</dbReference>
<dbReference type="InterPro" id="IPR014914">
    <property type="entry name" value="RES_dom"/>
</dbReference>
<evidence type="ECO:0000313" key="2">
    <source>
        <dbReference type="EMBL" id="AQG78602.1"/>
    </source>
</evidence>
<dbReference type="AlphaFoldDB" id="A0A1P9WTA9"/>
<proteinExistence type="predicted"/>
<dbReference type="SMART" id="SM00953">
    <property type="entry name" value="RES"/>
    <property type="match status" value="1"/>
</dbReference>
<dbReference type="OrthoDB" id="9789501at2"/>
<gene>
    <name evidence="2" type="ORF">AWR27_04150</name>
</gene>
<dbReference type="EMBL" id="CP014263">
    <property type="protein sequence ID" value="AQG78602.1"/>
    <property type="molecule type" value="Genomic_DNA"/>
</dbReference>
<dbReference type="KEGG" id="smon:AWR27_04150"/>
<name>A0A1P9WTA9_9BACT</name>
<dbReference type="STRING" id="1178516.AWR27_04150"/>
<evidence type="ECO:0000259" key="1">
    <source>
        <dbReference type="SMART" id="SM00953"/>
    </source>
</evidence>
<reference evidence="2 3" key="1">
    <citation type="submission" date="2016-01" db="EMBL/GenBank/DDBJ databases">
        <authorList>
            <person name="Oliw E.H."/>
        </authorList>
    </citation>
    <scope>NUCLEOTIDE SEQUENCE [LARGE SCALE GENOMIC DNA]</scope>
    <source>
        <strain evidence="2 3">DY10</strain>
    </source>
</reference>
<accession>A0A1P9WTA9</accession>
<dbReference type="Proteomes" id="UP000187941">
    <property type="component" value="Chromosome"/>
</dbReference>
<organism evidence="2 3">
    <name type="scientific">Spirosoma montaniterrae</name>
    <dbReference type="NCBI Taxonomy" id="1178516"/>
    <lineage>
        <taxon>Bacteria</taxon>
        <taxon>Pseudomonadati</taxon>
        <taxon>Bacteroidota</taxon>
        <taxon>Cytophagia</taxon>
        <taxon>Cytophagales</taxon>
        <taxon>Cytophagaceae</taxon>
        <taxon>Spirosoma</taxon>
    </lineage>
</organism>
<feature type="domain" description="RES" evidence="1">
    <location>
        <begin position="14"/>
        <end position="138"/>
    </location>
</feature>
<sequence length="149" mass="17134">MNLYRIASTKYADDLTGTGGLFGPGRWHREGTRILYTSEYVSLAKIEILANSKRLPNDQSLIMLKIPDSASIMSLEPDQLPTDWRDVPYLPALADLTDQWLREGQFWIMRVPSAQSPTEYNYLLNPLHPEHRTLHISSIEPHPFDTRLK</sequence>
<evidence type="ECO:0000313" key="3">
    <source>
        <dbReference type="Proteomes" id="UP000187941"/>
    </source>
</evidence>